<dbReference type="GO" id="GO:0005524">
    <property type="term" value="F:ATP binding"/>
    <property type="evidence" value="ECO:0007669"/>
    <property type="project" value="UniProtKB-KW"/>
</dbReference>
<dbReference type="PANTHER" id="PTHR42848:SF1">
    <property type="entry name" value="HOLLIDAY JUNCTION BRANCH MIGRATION COMPLEX SUBUNIT RUVB"/>
    <property type="match status" value="1"/>
</dbReference>
<dbReference type="InterPro" id="IPR008824">
    <property type="entry name" value="RuvB-like_N"/>
</dbReference>
<dbReference type="InterPro" id="IPR004605">
    <property type="entry name" value="DNA_helicase_Holl-junc_RuvB"/>
</dbReference>
<gene>
    <name evidence="10" type="primary">ruvB</name>
    <name evidence="10" type="ORF">Bhyg_00176</name>
</gene>
<keyword evidence="10" id="KW-0347">Helicase</keyword>
<dbReference type="InterPro" id="IPR036388">
    <property type="entry name" value="WH-like_DNA-bd_sf"/>
</dbReference>
<dbReference type="Proteomes" id="UP001151699">
    <property type="component" value="Chromosome A"/>
</dbReference>
<dbReference type="InterPro" id="IPR003593">
    <property type="entry name" value="AAA+_ATPase"/>
</dbReference>
<evidence type="ECO:0000256" key="3">
    <source>
        <dbReference type="ARBA" id="ARBA00022763"/>
    </source>
</evidence>
<evidence type="ECO:0000256" key="1">
    <source>
        <dbReference type="ARBA" id="ARBA00022490"/>
    </source>
</evidence>
<evidence type="ECO:0000256" key="4">
    <source>
        <dbReference type="ARBA" id="ARBA00022801"/>
    </source>
</evidence>
<dbReference type="Gene3D" id="1.10.10.10">
    <property type="entry name" value="Winged helix-like DNA-binding domain superfamily/Winged helix DNA-binding domain"/>
    <property type="match status" value="1"/>
</dbReference>
<keyword evidence="11" id="KW-1185">Reference proteome</keyword>
<reference evidence="10" key="1">
    <citation type="submission" date="2022-07" db="EMBL/GenBank/DDBJ databases">
        <authorList>
            <person name="Trinca V."/>
            <person name="Uliana J.V.C."/>
            <person name="Torres T.T."/>
            <person name="Ward R.J."/>
            <person name="Monesi N."/>
        </authorList>
    </citation>
    <scope>NUCLEOTIDE SEQUENCE</scope>
    <source>
        <strain evidence="10">HSMRA1968</strain>
        <tissue evidence="10">Whole embryos</tissue>
    </source>
</reference>
<dbReference type="GO" id="GO:0016787">
    <property type="term" value="F:hydrolase activity"/>
    <property type="evidence" value="ECO:0007669"/>
    <property type="project" value="UniProtKB-KW"/>
</dbReference>
<keyword evidence="7" id="KW-0233">DNA recombination</keyword>
<dbReference type="InterPro" id="IPR041445">
    <property type="entry name" value="AAA_lid_4"/>
</dbReference>
<dbReference type="Pfam" id="PF17864">
    <property type="entry name" value="AAA_lid_4"/>
    <property type="match status" value="1"/>
</dbReference>
<dbReference type="Gene3D" id="3.40.50.300">
    <property type="entry name" value="P-loop containing nucleotide triphosphate hydrolases"/>
    <property type="match status" value="1"/>
</dbReference>
<dbReference type="InterPro" id="IPR010994">
    <property type="entry name" value="RuvA_2-like"/>
</dbReference>
<accession>A0A9Q0S4R3</accession>
<dbReference type="InterPro" id="IPR008823">
    <property type="entry name" value="RuvB_wg_C"/>
</dbReference>
<dbReference type="InterPro" id="IPR036390">
    <property type="entry name" value="WH_DNA-bd_sf"/>
</dbReference>
<keyword evidence="5" id="KW-0067">ATP-binding</keyword>
<evidence type="ECO:0000313" key="10">
    <source>
        <dbReference type="EMBL" id="KAJ6644979.1"/>
    </source>
</evidence>
<dbReference type="SUPFAM" id="SSF52540">
    <property type="entry name" value="P-loop containing nucleoside triphosphate hydrolases"/>
    <property type="match status" value="1"/>
</dbReference>
<dbReference type="GO" id="GO:0009378">
    <property type="term" value="F:four-way junction helicase activity"/>
    <property type="evidence" value="ECO:0007669"/>
    <property type="project" value="InterPro"/>
</dbReference>
<evidence type="ECO:0000256" key="5">
    <source>
        <dbReference type="ARBA" id="ARBA00022840"/>
    </source>
</evidence>
<dbReference type="InterPro" id="IPR027417">
    <property type="entry name" value="P-loop_NTPase"/>
</dbReference>
<keyword evidence="4" id="KW-0378">Hydrolase</keyword>
<keyword evidence="2" id="KW-0547">Nucleotide-binding</keyword>
<dbReference type="Pfam" id="PF05491">
    <property type="entry name" value="WHD_RuvB"/>
    <property type="match status" value="1"/>
</dbReference>
<dbReference type="GO" id="GO:0006310">
    <property type="term" value="P:DNA recombination"/>
    <property type="evidence" value="ECO:0007669"/>
    <property type="project" value="UniProtKB-KW"/>
</dbReference>
<evidence type="ECO:0000256" key="2">
    <source>
        <dbReference type="ARBA" id="ARBA00022741"/>
    </source>
</evidence>
<dbReference type="Gene3D" id="1.10.150.20">
    <property type="entry name" value="5' to 3' exonuclease, C-terminal subdomain"/>
    <property type="match status" value="1"/>
</dbReference>
<keyword evidence="1" id="KW-0963">Cytoplasm</keyword>
<dbReference type="PANTHER" id="PTHR42848">
    <property type="match status" value="1"/>
</dbReference>
<evidence type="ECO:0000313" key="11">
    <source>
        <dbReference type="Proteomes" id="UP001151699"/>
    </source>
</evidence>
<keyword evidence="8" id="KW-0234">DNA repair</keyword>
<dbReference type="SUPFAM" id="SSF47781">
    <property type="entry name" value="RuvA domain 2-like"/>
    <property type="match status" value="1"/>
</dbReference>
<dbReference type="HAMAP" id="MF_00016">
    <property type="entry name" value="DNA_HJ_migration_RuvB"/>
    <property type="match status" value="1"/>
</dbReference>
<dbReference type="NCBIfam" id="NF000868">
    <property type="entry name" value="PRK00080.1"/>
    <property type="match status" value="1"/>
</dbReference>
<evidence type="ECO:0000256" key="8">
    <source>
        <dbReference type="ARBA" id="ARBA00023204"/>
    </source>
</evidence>
<dbReference type="CDD" id="cd00009">
    <property type="entry name" value="AAA"/>
    <property type="match status" value="1"/>
</dbReference>
<name>A0A9Q0S4R3_9DIPT</name>
<organism evidence="10 11">
    <name type="scientific">Pseudolycoriella hygida</name>
    <dbReference type="NCBI Taxonomy" id="35572"/>
    <lineage>
        <taxon>Eukaryota</taxon>
        <taxon>Metazoa</taxon>
        <taxon>Ecdysozoa</taxon>
        <taxon>Arthropoda</taxon>
        <taxon>Hexapoda</taxon>
        <taxon>Insecta</taxon>
        <taxon>Pterygota</taxon>
        <taxon>Neoptera</taxon>
        <taxon>Endopterygota</taxon>
        <taxon>Diptera</taxon>
        <taxon>Nematocera</taxon>
        <taxon>Sciaroidea</taxon>
        <taxon>Sciaridae</taxon>
        <taxon>Pseudolycoriella</taxon>
    </lineage>
</organism>
<feature type="domain" description="AAA+ ATPase" evidence="9">
    <location>
        <begin position="106"/>
        <end position="245"/>
    </location>
</feature>
<dbReference type="AlphaFoldDB" id="A0A9Q0S4R3"/>
<comment type="caution">
    <text evidence="10">The sequence shown here is derived from an EMBL/GenBank/DDBJ whole genome shotgun (WGS) entry which is preliminary data.</text>
</comment>
<dbReference type="OrthoDB" id="10051041at2759"/>
<dbReference type="GO" id="GO:0006281">
    <property type="term" value="P:DNA repair"/>
    <property type="evidence" value="ECO:0007669"/>
    <property type="project" value="UniProtKB-KW"/>
</dbReference>
<dbReference type="NCBIfam" id="TIGR00635">
    <property type="entry name" value="ruvB"/>
    <property type="match status" value="1"/>
</dbReference>
<evidence type="ECO:0000256" key="6">
    <source>
        <dbReference type="ARBA" id="ARBA00023125"/>
    </source>
</evidence>
<keyword evidence="3" id="KW-0227">DNA damage</keyword>
<dbReference type="Gene3D" id="1.10.8.60">
    <property type="match status" value="1"/>
</dbReference>
<dbReference type="Pfam" id="PF05496">
    <property type="entry name" value="RuvB_N"/>
    <property type="match status" value="1"/>
</dbReference>
<dbReference type="EMBL" id="WJQU01000001">
    <property type="protein sequence ID" value="KAJ6644979.1"/>
    <property type="molecule type" value="Genomic_DNA"/>
</dbReference>
<dbReference type="SUPFAM" id="SSF46785">
    <property type="entry name" value="Winged helix' DNA-binding domain"/>
    <property type="match status" value="1"/>
</dbReference>
<protein>
    <submittedName>
        <fullName evidence="10">Holliday junction ATP-dependent DNA helicase RuvB</fullName>
    </submittedName>
</protein>
<evidence type="ECO:0000256" key="7">
    <source>
        <dbReference type="ARBA" id="ARBA00023172"/>
    </source>
</evidence>
<dbReference type="Pfam" id="PF14520">
    <property type="entry name" value="HHH_5"/>
    <property type="match status" value="1"/>
</dbReference>
<sequence>MALTILSNLSPSQIQSSILQRDKDAFKVVSGVGSKLAERIIVELKDKTTSNLPVEQMSKNILSPDKHVSDQEFSLRPSYLKEFVGQQQIKENLSVFIQAAKSRAEHLDHTLFYGPPGLGKTTLAQIISKEMGVNLKSTSGPAISKAADLAAILTNLQDKDILFIDEIHRLSTNIEETLYQAMEDFVLDIIIGEGPAARTVKINLPNFTLVGATTRLGLLSNPLRDRFGIPLRLHFYKVEELKLVLTRVGQLLEIKLTDDALEEIARRSRGTPRIAIRLAKRVRDFAAVDKIVEIDRTIASNSLDRLEVDKIGLDGNDYRYLKFIADNYSGGPVGIETIAAALSEQRDALEETIEPYLIQIGLLQRTPRGRTITKAALDHLGIDKNYNFFKLE</sequence>
<dbReference type="GO" id="GO:0003677">
    <property type="term" value="F:DNA binding"/>
    <property type="evidence" value="ECO:0007669"/>
    <property type="project" value="UniProtKB-KW"/>
</dbReference>
<keyword evidence="6" id="KW-0238">DNA-binding</keyword>
<dbReference type="SMART" id="SM00382">
    <property type="entry name" value="AAA"/>
    <property type="match status" value="1"/>
</dbReference>
<evidence type="ECO:0000259" key="9">
    <source>
        <dbReference type="SMART" id="SM00382"/>
    </source>
</evidence>
<proteinExistence type="inferred from homology"/>